<keyword evidence="3" id="KW-1185">Reference proteome</keyword>
<feature type="signal peptide" evidence="1">
    <location>
        <begin position="1"/>
        <end position="22"/>
    </location>
</feature>
<dbReference type="AlphaFoldDB" id="A0A844G618"/>
<evidence type="ECO:0000256" key="1">
    <source>
        <dbReference type="SAM" id="SignalP"/>
    </source>
</evidence>
<dbReference type="EMBL" id="VUNS01000018">
    <property type="protein sequence ID" value="MST98335.1"/>
    <property type="molecule type" value="Genomic_DNA"/>
</dbReference>
<proteinExistence type="predicted"/>
<dbReference type="RefSeq" id="WP_154419377.1">
    <property type="nucleotide sequence ID" value="NZ_VUNS01000018.1"/>
</dbReference>
<comment type="caution">
    <text evidence="2">The sequence shown here is derived from an EMBL/GenBank/DDBJ whole genome shotgun (WGS) entry which is preliminary data.</text>
</comment>
<keyword evidence="1" id="KW-0732">Signal</keyword>
<protein>
    <submittedName>
        <fullName evidence="2">Uncharacterized protein</fullName>
    </submittedName>
</protein>
<dbReference type="Proteomes" id="UP000435649">
    <property type="component" value="Unassembled WGS sequence"/>
</dbReference>
<accession>A0A844G618</accession>
<dbReference type="PANTHER" id="PTHR12631:SF10">
    <property type="entry name" value="BETA-XYLOSIDASE-LIKE PROTEIN-RELATED"/>
    <property type="match status" value="1"/>
</dbReference>
<feature type="chain" id="PRO_5033017379" evidence="1">
    <location>
        <begin position="23"/>
        <end position="804"/>
    </location>
</feature>
<dbReference type="InterPro" id="IPR017853">
    <property type="entry name" value="GH"/>
</dbReference>
<dbReference type="SUPFAM" id="SSF51445">
    <property type="entry name" value="(Trans)glycosidases"/>
    <property type="match status" value="1"/>
</dbReference>
<dbReference type="Gene3D" id="3.20.20.80">
    <property type="entry name" value="Glycosidases"/>
    <property type="match status" value="1"/>
</dbReference>
<dbReference type="PANTHER" id="PTHR12631">
    <property type="entry name" value="ALPHA-L-IDURONIDASE"/>
    <property type="match status" value="1"/>
</dbReference>
<evidence type="ECO:0000313" key="2">
    <source>
        <dbReference type="EMBL" id="MST98335.1"/>
    </source>
</evidence>
<name>A0A844G618_9BACT</name>
<sequence length="804" mass="90591">MMRQMILILAAAIFLLAPAAEAADGDTVTAAAPGAAFLQGEELRFSLDAGAAENGRWILRNWQDEIIREENFSGAGFTLPALPNGYYKLEVAGIPGSRSFAVVPDPEKREKNPDLFFAVDSAQSWLAAPQKENPFRPADAFAIVSEVARRAGIQMVRERLRWSDVEPEPGKFDWKQYRLNADLLSERGIRISGVYHDAPSWTRSNTPRLPSDLMANYRFARKLAREFRGKMTVWEFWNEPDIGFAPEGAWDYAAALKSAYLGFKAGDPELTVAPGGYARTPLLNYNHVVLLNGAGDYADIFNMHTYAVIRDFPAVLQDIRNHLKRHNLTHLPIWFTENGSNMEGAAREESGIKGVRKHSPAQELLVAEYIAKMMITMQFLGVERDFFFVLPPYNERAGKKDWGMLRHDFTVKPGYAVLATLIDRLGNAEPEGEIRLGDGIKGFLYRRRDGRKILVYWSISELDTKEERPNLDTQNLLSRKFALPGSGGKLAGVDHFGTPFEADGAQMTATRFPAFIDCPPSLRPDIPFISQKTERSEPEKLDRSIVFRTELSDDFKLWVGKDGTDIRNDTVRFKLQAWNFSGREKQGRISVSGGGSRGIPDAVTLPPFGKSEFEVFFKPALNETFKGELRVEGIFGGRATSPLVIPLRNLKAGMEACREVEMPQLVDPVNWRKNSSGEQTAAYDEDENALCFTTEYPAGVDRWTYPEYTLQLPQESLAGARIIAFEAKSSEPKGIRQMLLMLVLKNRKTLQLKVNVPDTEWEECRIQLPPDIDGGEIVKIRLGINSRRDRISYRIRNVRFFYAR</sequence>
<reference evidence="2 3" key="1">
    <citation type="submission" date="2019-08" db="EMBL/GenBank/DDBJ databases">
        <title>In-depth cultivation of the pig gut microbiome towards novel bacterial diversity and tailored functional studies.</title>
        <authorList>
            <person name="Wylensek D."/>
            <person name="Hitch T.C.A."/>
            <person name="Clavel T."/>
        </authorList>
    </citation>
    <scope>NUCLEOTIDE SEQUENCE [LARGE SCALE GENOMIC DNA]</scope>
    <source>
        <strain evidence="2 3">BBE-744-WT-12</strain>
    </source>
</reference>
<organism evidence="2 3">
    <name type="scientific">Victivallis lenta</name>
    <dbReference type="NCBI Taxonomy" id="2606640"/>
    <lineage>
        <taxon>Bacteria</taxon>
        <taxon>Pseudomonadati</taxon>
        <taxon>Lentisphaerota</taxon>
        <taxon>Lentisphaeria</taxon>
        <taxon>Victivallales</taxon>
        <taxon>Victivallaceae</taxon>
        <taxon>Victivallis</taxon>
    </lineage>
</organism>
<gene>
    <name evidence="2" type="ORF">FYJ85_14930</name>
</gene>
<evidence type="ECO:0000313" key="3">
    <source>
        <dbReference type="Proteomes" id="UP000435649"/>
    </source>
</evidence>
<dbReference type="GO" id="GO:0004553">
    <property type="term" value="F:hydrolase activity, hydrolyzing O-glycosyl compounds"/>
    <property type="evidence" value="ECO:0007669"/>
    <property type="project" value="TreeGrafter"/>
</dbReference>
<dbReference type="InterPro" id="IPR051923">
    <property type="entry name" value="Glycosyl_Hydrolase_39"/>
</dbReference>